<comment type="similarity">
    <text evidence="3">Belongs to the peptidase S8 family. Furin subfamily.</text>
</comment>
<dbReference type="InterPro" id="IPR008979">
    <property type="entry name" value="Galactose-bd-like_sf"/>
</dbReference>
<dbReference type="PROSITE" id="PS00138">
    <property type="entry name" value="SUBTILASE_SER"/>
    <property type="match status" value="1"/>
</dbReference>
<proteinExistence type="inferred from homology"/>
<dbReference type="Gene3D" id="2.60.120.260">
    <property type="entry name" value="Galactose-binding domain-like"/>
    <property type="match status" value="1"/>
</dbReference>
<evidence type="ECO:0000256" key="10">
    <source>
        <dbReference type="ARBA" id="ARBA00023145"/>
    </source>
</evidence>
<dbReference type="STRING" id="6334.A0A0V1BS91"/>
<comment type="cofactor">
    <cofactor evidence="1">
        <name>Ca(2+)</name>
        <dbReference type="ChEBI" id="CHEBI:29108"/>
    </cofactor>
</comment>
<keyword evidence="6" id="KW-0732">Signal</keyword>
<dbReference type="CDD" id="cd04059">
    <property type="entry name" value="Peptidases_S8_Protein_convertases_Kexins_Furin-like"/>
    <property type="match status" value="1"/>
</dbReference>
<dbReference type="InterPro" id="IPR023828">
    <property type="entry name" value="Peptidase_S8_Ser-AS"/>
</dbReference>
<keyword evidence="7 14" id="KW-0378">Hydrolase</keyword>
<feature type="active site" description="Charge relay system" evidence="13 14">
    <location>
        <position position="257"/>
    </location>
</feature>
<dbReference type="Pfam" id="PF16470">
    <property type="entry name" value="S8_pro-domain"/>
    <property type="match status" value="1"/>
</dbReference>
<keyword evidence="12" id="KW-0325">Glycoprotein</keyword>
<keyword evidence="5" id="KW-0165">Cleavage on pair of basic residues</keyword>
<dbReference type="Pfam" id="PF00082">
    <property type="entry name" value="Peptidase_S8"/>
    <property type="match status" value="1"/>
</dbReference>
<evidence type="ECO:0000256" key="11">
    <source>
        <dbReference type="ARBA" id="ARBA00023157"/>
    </source>
</evidence>
<evidence type="ECO:0000313" key="18">
    <source>
        <dbReference type="Proteomes" id="UP000054776"/>
    </source>
</evidence>
<name>A0A0V1BS91_TRISP</name>
<dbReference type="InterPro" id="IPR000209">
    <property type="entry name" value="Peptidase_S8/S53_dom"/>
</dbReference>
<dbReference type="eggNOG" id="KOG3525">
    <property type="taxonomic scope" value="Eukaryota"/>
</dbReference>
<evidence type="ECO:0000256" key="14">
    <source>
        <dbReference type="PROSITE-ProRule" id="PRU01240"/>
    </source>
</evidence>
<dbReference type="InterPro" id="IPR038466">
    <property type="entry name" value="S8_pro-domain_sf"/>
</dbReference>
<dbReference type="GO" id="GO:0008104">
    <property type="term" value="P:intracellular protein localization"/>
    <property type="evidence" value="ECO:0007669"/>
    <property type="project" value="UniProtKB-ARBA"/>
</dbReference>
<keyword evidence="8 14" id="KW-0720">Serine protease</keyword>
<evidence type="ECO:0000256" key="12">
    <source>
        <dbReference type="ARBA" id="ARBA00023180"/>
    </source>
</evidence>
<organism evidence="17 18">
    <name type="scientific">Trichinella spiralis</name>
    <name type="common">Trichina worm</name>
    <dbReference type="NCBI Taxonomy" id="6334"/>
    <lineage>
        <taxon>Eukaryota</taxon>
        <taxon>Metazoa</taxon>
        <taxon>Ecdysozoa</taxon>
        <taxon>Nematoda</taxon>
        <taxon>Enoplea</taxon>
        <taxon>Dorylaimia</taxon>
        <taxon>Trichinellida</taxon>
        <taxon>Trichinellidae</taxon>
        <taxon>Trichinella</taxon>
    </lineage>
</organism>
<dbReference type="PANTHER" id="PTHR42884:SF3">
    <property type="entry name" value="FURIN-LIKE PROTEASE 1, ISOFORMS 1_1-X_2"/>
    <property type="match status" value="1"/>
</dbReference>
<dbReference type="SUPFAM" id="SSF52743">
    <property type="entry name" value="Subtilisin-like"/>
    <property type="match status" value="1"/>
</dbReference>
<dbReference type="FunFam" id="2.60.120.260:FF:000006">
    <property type="entry name" value="Proprotein convertase subtilisin/kexin type 5"/>
    <property type="match status" value="1"/>
</dbReference>
<feature type="domain" description="P/Homo B" evidence="16">
    <location>
        <begin position="506"/>
        <end position="642"/>
    </location>
</feature>
<keyword evidence="18" id="KW-1185">Reference proteome</keyword>
<dbReference type="GO" id="GO:0004252">
    <property type="term" value="F:serine-type endopeptidase activity"/>
    <property type="evidence" value="ECO:0007669"/>
    <property type="project" value="UniProtKB-UniRule"/>
</dbReference>
<evidence type="ECO:0000256" key="7">
    <source>
        <dbReference type="ARBA" id="ARBA00022801"/>
    </source>
</evidence>
<protein>
    <submittedName>
        <fullName evidence="17">Furin</fullName>
    </submittedName>
</protein>
<gene>
    <name evidence="17" type="primary">Furin</name>
    <name evidence="17" type="ORF">T01_2865</name>
</gene>
<evidence type="ECO:0000256" key="13">
    <source>
        <dbReference type="PIRSR" id="PIRSR615500-1"/>
    </source>
</evidence>
<keyword evidence="9 15" id="KW-0472">Membrane</keyword>
<dbReference type="FunFam" id="3.40.50.200:FF:000001">
    <property type="entry name" value="Furin 2, isoform B"/>
    <property type="match status" value="1"/>
</dbReference>
<dbReference type="InterPro" id="IPR015500">
    <property type="entry name" value="Peptidase_S8_subtilisin-rel"/>
</dbReference>
<dbReference type="EMBL" id="JYDH01000016">
    <property type="protein sequence ID" value="KRY39802.1"/>
    <property type="molecule type" value="Genomic_DNA"/>
</dbReference>
<evidence type="ECO:0000256" key="2">
    <source>
        <dbReference type="ARBA" id="ARBA00004370"/>
    </source>
</evidence>
<feature type="active site" description="Charge relay system" evidence="13 14">
    <location>
        <position position="216"/>
    </location>
</feature>
<dbReference type="FunFam" id="3.30.70.850:FF:000001">
    <property type="entry name" value="Proprotein convertase subtilisin/kexin type 5"/>
    <property type="match status" value="1"/>
</dbReference>
<dbReference type="InterPro" id="IPR022398">
    <property type="entry name" value="Peptidase_S8_His-AS"/>
</dbReference>
<evidence type="ECO:0000256" key="15">
    <source>
        <dbReference type="SAM" id="Phobius"/>
    </source>
</evidence>
<dbReference type="InterPro" id="IPR002884">
    <property type="entry name" value="P_dom"/>
</dbReference>
<reference evidence="17 18" key="1">
    <citation type="submission" date="2015-01" db="EMBL/GenBank/DDBJ databases">
        <title>Evolution of Trichinella species and genotypes.</title>
        <authorList>
            <person name="Korhonen P.K."/>
            <person name="Edoardo P."/>
            <person name="Giuseppe L.R."/>
            <person name="Gasser R.B."/>
        </authorList>
    </citation>
    <scope>NUCLEOTIDE SEQUENCE [LARGE SCALE GENOMIC DNA]</scope>
    <source>
        <strain evidence="17">ISS3</strain>
    </source>
</reference>
<accession>A0A0V1BS91</accession>
<evidence type="ECO:0000256" key="3">
    <source>
        <dbReference type="ARBA" id="ARBA00005325"/>
    </source>
</evidence>
<evidence type="ECO:0000256" key="5">
    <source>
        <dbReference type="ARBA" id="ARBA00022685"/>
    </source>
</evidence>
<evidence type="ECO:0000256" key="9">
    <source>
        <dbReference type="ARBA" id="ARBA00023136"/>
    </source>
</evidence>
<dbReference type="Gene3D" id="3.30.70.850">
    <property type="entry name" value="Peptidase S8, pro-domain"/>
    <property type="match status" value="1"/>
</dbReference>
<keyword evidence="15" id="KW-1133">Transmembrane helix</keyword>
<dbReference type="InterPro" id="IPR036852">
    <property type="entry name" value="Peptidase_S8/S53_dom_sf"/>
</dbReference>
<dbReference type="Proteomes" id="UP000054776">
    <property type="component" value="Unassembled WGS sequence"/>
</dbReference>
<dbReference type="PROSITE" id="PS51829">
    <property type="entry name" value="P_HOMO_B"/>
    <property type="match status" value="1"/>
</dbReference>
<dbReference type="GO" id="GO:0016486">
    <property type="term" value="P:peptide hormone processing"/>
    <property type="evidence" value="ECO:0007669"/>
    <property type="project" value="TreeGrafter"/>
</dbReference>
<dbReference type="SUPFAM" id="SSF49785">
    <property type="entry name" value="Galactose-binding domain-like"/>
    <property type="match status" value="1"/>
</dbReference>
<evidence type="ECO:0000259" key="16">
    <source>
        <dbReference type="PROSITE" id="PS51829"/>
    </source>
</evidence>
<dbReference type="PROSITE" id="PS51892">
    <property type="entry name" value="SUBTILASE"/>
    <property type="match status" value="1"/>
</dbReference>
<dbReference type="GO" id="GO:0008038">
    <property type="term" value="P:neuron recognition"/>
    <property type="evidence" value="ECO:0007669"/>
    <property type="project" value="UniProtKB-ARBA"/>
</dbReference>
<keyword evidence="15" id="KW-0812">Transmembrane</keyword>
<keyword evidence="4 14" id="KW-0645">Protease</keyword>
<dbReference type="GO" id="GO:0005802">
    <property type="term" value="C:trans-Golgi network"/>
    <property type="evidence" value="ECO:0007669"/>
    <property type="project" value="TreeGrafter"/>
</dbReference>
<dbReference type="FunCoup" id="A0A0V1BS91">
    <property type="interactions" value="93"/>
</dbReference>
<dbReference type="Gene3D" id="3.40.50.200">
    <property type="entry name" value="Peptidase S8/S53 domain"/>
    <property type="match status" value="1"/>
</dbReference>
<dbReference type="InterPro" id="IPR034182">
    <property type="entry name" value="Kexin/furin"/>
</dbReference>
<dbReference type="OrthoDB" id="300641at2759"/>
<dbReference type="Pfam" id="PF01483">
    <property type="entry name" value="P_proprotein"/>
    <property type="match status" value="1"/>
</dbReference>
<evidence type="ECO:0000256" key="6">
    <source>
        <dbReference type="ARBA" id="ARBA00022729"/>
    </source>
</evidence>
<dbReference type="SUPFAM" id="SSF54897">
    <property type="entry name" value="Protease propeptides/inhibitors"/>
    <property type="match status" value="1"/>
</dbReference>
<evidence type="ECO:0000256" key="1">
    <source>
        <dbReference type="ARBA" id="ARBA00001913"/>
    </source>
</evidence>
<dbReference type="PRINTS" id="PR00723">
    <property type="entry name" value="SUBTILISIN"/>
</dbReference>
<evidence type="ECO:0000313" key="17">
    <source>
        <dbReference type="EMBL" id="KRY39802.1"/>
    </source>
</evidence>
<dbReference type="InParanoid" id="A0A0V1BS91"/>
<evidence type="ECO:0000256" key="4">
    <source>
        <dbReference type="ARBA" id="ARBA00022670"/>
    </source>
</evidence>
<keyword evidence="11" id="KW-1015">Disulfide bond</keyword>
<feature type="active site" description="Charge relay system" evidence="13 14">
    <location>
        <position position="431"/>
    </location>
</feature>
<keyword evidence="10" id="KW-0865">Zymogen</keyword>
<dbReference type="InterPro" id="IPR023827">
    <property type="entry name" value="Peptidase_S8_Asp-AS"/>
</dbReference>
<feature type="transmembrane region" description="Helical" evidence="15">
    <location>
        <begin position="668"/>
        <end position="688"/>
    </location>
</feature>
<evidence type="ECO:0000256" key="8">
    <source>
        <dbReference type="ARBA" id="ARBA00022825"/>
    </source>
</evidence>
<comment type="subcellular location">
    <subcellularLocation>
        <location evidence="2">Membrane</location>
    </subcellularLocation>
</comment>
<dbReference type="GO" id="GO:0000139">
    <property type="term" value="C:Golgi membrane"/>
    <property type="evidence" value="ECO:0007669"/>
    <property type="project" value="TreeGrafter"/>
</dbReference>
<dbReference type="InterPro" id="IPR032815">
    <property type="entry name" value="S8_pro-domain"/>
</dbReference>
<dbReference type="AlphaFoldDB" id="A0A0V1BS91"/>
<sequence>MLATLAGAECGRRVVVYAGWNGTIVWSNFEYPASLYEMLHSPLVSTFFGLLYLALSRGTVARVYSNQWAVEVVGGPAVADALASKHGFVNLGSIFGNFYLYSHSKIRKRSVRPARTSQKALRSEPQILWVEQQVVKKRVKRDVPMTIDPPTPKQATPGFYSSCLTNSSNTFCQYTVNDPEWPKMWYLNRGKGLDHNVREAWELGYTGKNVVVTILDDGLEWTHPDIEPNYDPKASFDLNERDADPMPRYEPTNENRHGTRCAGEVAAVLNNTLCIVGIAYHAGIGGIRMLDGEVNDAIEASSLSYNRQHIDIYSASWGPDDNGKTLDGPDRMASLAFQEGVREGRGGKGSIFVWASGNGGRDSDSCNCDGYTNSIYTLSISSATENGRVPWYSEACSSTLATTYSSGSNNDKMIVTTDLHHGCTSFHTGTSASAPLAAGICALTLEANPDLTWRDMQHIVVRTARPEGLTANDWSVNGVGRSVSHSFGYGLMDAGAMVRLARNWTNVSEQHQCRTLYRLSRKGKTIPKESIVKMRMVTDGCFSDPKRKVAYLEHVQSYITLTSRKRGNLLIFLTSPSGTKSTLLPRRNHDTTPDGIRNWAFMTTHSWGEKAEGRWTLEIQNDNLDEAHLLKWELVLYGTDQPVGPYGLEEEDSLSSSSSSSAKFTRPFAYFILNIFSICFGYFVAHLLK</sequence>
<dbReference type="PANTHER" id="PTHR42884">
    <property type="entry name" value="PROPROTEIN CONVERTASE SUBTILISIN/KEXIN-RELATED"/>
    <property type="match status" value="1"/>
</dbReference>
<dbReference type="PROSITE" id="PS00136">
    <property type="entry name" value="SUBTILASE_ASP"/>
    <property type="match status" value="1"/>
</dbReference>
<comment type="caution">
    <text evidence="17">The sequence shown here is derived from an EMBL/GenBank/DDBJ whole genome shotgun (WGS) entry which is preliminary data.</text>
</comment>
<dbReference type="PROSITE" id="PS00137">
    <property type="entry name" value="SUBTILASE_HIS"/>
    <property type="match status" value="1"/>
</dbReference>